<dbReference type="Proteomes" id="UP000216107">
    <property type="component" value="Unassembled WGS sequence"/>
</dbReference>
<dbReference type="Proteomes" id="UP000623509">
    <property type="component" value="Unassembled WGS sequence"/>
</dbReference>
<dbReference type="Gene3D" id="1.10.238.10">
    <property type="entry name" value="EF-hand"/>
    <property type="match status" value="1"/>
</dbReference>
<dbReference type="AlphaFoldDB" id="A0A272ES07"/>
<evidence type="ECO:0000313" key="4">
    <source>
        <dbReference type="EMBL" id="PAS92816.1"/>
    </source>
</evidence>
<reference evidence="4 5" key="2">
    <citation type="submission" date="2017-07" db="EMBL/GenBank/DDBJ databases">
        <title>Candidatus Dactylopiibacterium carminicum, a nitrogen-fixing symbiont of the cochineal insect Dactylopius coccus and Dactylopius opuntiae (Hemiptera: Coccoidea: Dactylopiidae).</title>
        <authorList>
            <person name="Vera A."/>
        </authorList>
    </citation>
    <scope>NUCLEOTIDE SEQUENCE [LARGE SCALE GENOMIC DNA]</scope>
    <source>
        <strain evidence="4 5">NFDCM</strain>
    </source>
</reference>
<protein>
    <recommendedName>
        <fullName evidence="2">EF-hand domain-containing protein</fullName>
    </recommendedName>
</protein>
<dbReference type="InterPro" id="IPR011992">
    <property type="entry name" value="EF-hand-dom_pair"/>
</dbReference>
<name>A0A272ES07_9RHOO</name>
<accession>A0A272ES07</accession>
<dbReference type="EMBL" id="NMRN01000029">
    <property type="protein sequence ID" value="PAS92816.1"/>
    <property type="molecule type" value="Genomic_DNA"/>
</dbReference>
<feature type="domain" description="EF-hand" evidence="2">
    <location>
        <begin position="31"/>
        <end position="66"/>
    </location>
</feature>
<evidence type="ECO:0000259" key="2">
    <source>
        <dbReference type="PROSITE" id="PS50222"/>
    </source>
</evidence>
<evidence type="ECO:0000313" key="3">
    <source>
        <dbReference type="EMBL" id="KAF7598904.1"/>
    </source>
</evidence>
<gene>
    <name evidence="3" type="ORF">BGI27_10815</name>
    <name evidence="4" type="ORF">CGU29_10115</name>
</gene>
<sequence>MKKTVRNLFAATTLGAALLGAAFAHAETTVSAPSPAQSRFDMLDTNKDGVLSRDEFLAQRPTGAREGRHGGMRKVRADRGDHTLFALSEKAADGVVMRADVEKLGRPNALSRFDAMDTNKDGKLTADERAACARIRS</sequence>
<feature type="chain" id="PRO_5012357239" description="EF-hand domain-containing protein" evidence="1">
    <location>
        <begin position="27"/>
        <end position="137"/>
    </location>
</feature>
<dbReference type="SUPFAM" id="SSF47473">
    <property type="entry name" value="EF-hand"/>
    <property type="match status" value="1"/>
</dbReference>
<comment type="caution">
    <text evidence="4">The sequence shown here is derived from an EMBL/GenBank/DDBJ whole genome shotgun (WGS) entry which is preliminary data.</text>
</comment>
<dbReference type="RefSeq" id="WP_095524915.1">
    <property type="nucleotide sequence ID" value="NZ_MDUX01000034.1"/>
</dbReference>
<keyword evidence="6" id="KW-1185">Reference proteome</keyword>
<feature type="signal peptide" evidence="1">
    <location>
        <begin position="1"/>
        <end position="26"/>
    </location>
</feature>
<evidence type="ECO:0000313" key="5">
    <source>
        <dbReference type="Proteomes" id="UP000216107"/>
    </source>
</evidence>
<dbReference type="Pfam" id="PF13202">
    <property type="entry name" value="EF-hand_5"/>
    <property type="match status" value="2"/>
</dbReference>
<organism evidence="4 5">
    <name type="scientific">Candidatus Dactylopiibacterium carminicum</name>
    <dbReference type="NCBI Taxonomy" id="857335"/>
    <lineage>
        <taxon>Bacteria</taxon>
        <taxon>Pseudomonadati</taxon>
        <taxon>Pseudomonadota</taxon>
        <taxon>Betaproteobacteria</taxon>
        <taxon>Rhodocyclales</taxon>
        <taxon>Rhodocyclaceae</taxon>
        <taxon>Candidatus Dactylopiibacterium</taxon>
    </lineage>
</organism>
<dbReference type="InterPro" id="IPR018247">
    <property type="entry name" value="EF_Hand_1_Ca_BS"/>
</dbReference>
<reference evidence="3 6" key="1">
    <citation type="submission" date="2016-08" db="EMBL/GenBank/DDBJ databases">
        <title>Candidatus Dactylopiibacterium carminicum genome sequence.</title>
        <authorList>
            <person name="Ramirez-Puebla S.T."/>
            <person name="Ormeno-Orrillo E."/>
            <person name="Vera-Ponce De Leon A."/>
            <person name="Luis L."/>
            <person name="Sanchez-Flores A."/>
            <person name="Monica R."/>
            <person name="Martinez-Romero E."/>
        </authorList>
    </citation>
    <scope>NUCLEOTIDE SEQUENCE [LARGE SCALE GENOMIC DNA]</scope>
    <source>
        <strain evidence="3">END1</strain>
    </source>
</reference>
<evidence type="ECO:0000313" key="6">
    <source>
        <dbReference type="Proteomes" id="UP000623509"/>
    </source>
</evidence>
<dbReference type="PROSITE" id="PS00018">
    <property type="entry name" value="EF_HAND_1"/>
    <property type="match status" value="1"/>
</dbReference>
<dbReference type="PROSITE" id="PS50222">
    <property type="entry name" value="EF_HAND_2"/>
    <property type="match status" value="1"/>
</dbReference>
<dbReference type="EMBL" id="MDUX01000034">
    <property type="protein sequence ID" value="KAF7598904.1"/>
    <property type="molecule type" value="Genomic_DNA"/>
</dbReference>
<dbReference type="OrthoDB" id="8595939at2"/>
<proteinExistence type="predicted"/>
<evidence type="ECO:0000256" key="1">
    <source>
        <dbReference type="SAM" id="SignalP"/>
    </source>
</evidence>
<dbReference type="GO" id="GO:0005509">
    <property type="term" value="F:calcium ion binding"/>
    <property type="evidence" value="ECO:0007669"/>
    <property type="project" value="InterPro"/>
</dbReference>
<keyword evidence="1" id="KW-0732">Signal</keyword>
<dbReference type="InterPro" id="IPR002048">
    <property type="entry name" value="EF_hand_dom"/>
</dbReference>